<reference evidence="5 6" key="1">
    <citation type="journal article" date="2016" name="Front. Microbiol.">
        <title>Single-Cell (Meta-)Genomics of a Dimorphic Candidatus Thiomargarita nelsonii Reveals Genomic Plasticity.</title>
        <authorList>
            <person name="Flood B.E."/>
            <person name="Fliss P."/>
            <person name="Jones D.S."/>
            <person name="Dick G.J."/>
            <person name="Jain S."/>
            <person name="Kaster A.K."/>
            <person name="Winkel M."/>
            <person name="Mussmann M."/>
            <person name="Bailey J."/>
        </authorList>
    </citation>
    <scope>NUCLEOTIDE SEQUENCE [LARGE SCALE GENOMIC DNA]</scope>
    <source>
        <strain evidence="5">Hydrate Ridge</strain>
    </source>
</reference>
<feature type="domain" description="LamG-like jellyroll fold" evidence="4">
    <location>
        <begin position="119"/>
        <end position="251"/>
    </location>
</feature>
<sequence length="1037" mass="115808">MFMFTIGIIIMRKAPNKRHFTISVLAIALSIILSACSPTTKGKSDKPNIQKISPKTLVGHWRFDESSGTVALDSAAKKNNGTLVGSPTWSTGGLIDGALFFDGKNDYVALGNDSLNIGSKFTVSLWLNFEKSKNYYQTLIQRGKYVYPFMLQLAANHIRTAVRTTQGTQTHYLLSKTKLAEKRWYHVAITYQNGKYILYVNGKEEKQKIVSGKLELGNHPTNIGAEPPAGGSNLQGLLDDIRIYNSALNPQQVQAIFKAQNIPTVYVKKQTQTQKKTTLPNGPALTSFRSTRPALTLPRSTRPAEWRVMPVRSKEEFQQGKPGGEAEQHPHSITRCLKHPEFIYFSQDVAGVWRSRNSGETWEKTLDRGLWVNKGQSLEVDPVAPKTLFLISDNNWNLLGKKYQGLYRSSNGGDDWEFVLPVSTNFSVSHHRIYRHNIAYDPTTITPGGAKRWYAAFPASQPDAKETDDGGLYRSEDMGITWTSMSKLPGHSTVYAIQPHPTNSKTIYLASNRGLFISHAGGKNLKPLGQFSEKQGISSIAINPQNPKMIYVTLFEKEKVSWGVQKMGKGLYRSLDGGATFSQLKSYDAARVFMNPGHPEVLYLSGNYTHSIVSHDGGLTWKDRWDDMKVYPTPGLSRDWKTALSGELTGIVGNPNNPDEAVAYSQATLWKTTDGGKTFKESASLFTGYAWAWYNTALAFDAFDSQRMAFFNLDVGMTLTTTGSDYFVWRNKHAWDWYTSFIDNAKTTRLIPWVGTNSGSFQPIPGSQVVVASIGRYFLTVLMRSEDSGRTWELVQKRKEGENYRDLYEMNEFVAFHPKAPKVVYAGNKISHDAGRTFVDIDFGSFGPAPKILGMCLSQPDTVYAMNGYMLQIFRSDDRGKTWRLYTAPGWQFKQLDRIPTFAVDPVDPDLIYSIDEKGDLAIFDGLNWYSTGVLAQAGGVEVGNFVRSIAIDPNHPEVIYAGMFASGRSAIWRSIDGGENWEDISNNLPRIGQHTMAVSPHTGELFTGSVVGTWVFPPPYESKNLIYDKLISVTDK</sequence>
<dbReference type="Gene3D" id="2.130.10.10">
    <property type="entry name" value="YVTN repeat-like/Quinoprotein amine dehydrogenase"/>
    <property type="match status" value="3"/>
</dbReference>
<comment type="caution">
    <text evidence="5">The sequence shown here is derived from an EMBL/GenBank/DDBJ whole genome shotgun (WGS) entry which is preliminary data.</text>
</comment>
<evidence type="ECO:0000256" key="2">
    <source>
        <dbReference type="ARBA" id="ARBA00022737"/>
    </source>
</evidence>
<dbReference type="AlphaFoldDB" id="A0A0A6P457"/>
<dbReference type="Pfam" id="PF15899">
    <property type="entry name" value="BNR_6"/>
    <property type="match status" value="1"/>
</dbReference>
<dbReference type="InterPro" id="IPR002860">
    <property type="entry name" value="BNR_rpt"/>
</dbReference>
<dbReference type="SMART" id="SM00560">
    <property type="entry name" value="LamGL"/>
    <property type="match status" value="1"/>
</dbReference>
<dbReference type="Gene3D" id="2.60.120.200">
    <property type="match status" value="1"/>
</dbReference>
<evidence type="ECO:0000256" key="1">
    <source>
        <dbReference type="ARBA" id="ARBA00022729"/>
    </source>
</evidence>
<dbReference type="SUPFAM" id="SSF49899">
    <property type="entry name" value="Concanavalin A-like lectins/glucanases"/>
    <property type="match status" value="1"/>
</dbReference>
<proteinExistence type="predicted"/>
<dbReference type="InterPro" id="IPR013320">
    <property type="entry name" value="ConA-like_dom_sf"/>
</dbReference>
<evidence type="ECO:0000313" key="5">
    <source>
        <dbReference type="EMBL" id="KHD05134.2"/>
    </source>
</evidence>
<dbReference type="CDD" id="cd15482">
    <property type="entry name" value="Sialidase_non-viral"/>
    <property type="match status" value="1"/>
</dbReference>
<gene>
    <name evidence="5" type="ORF">PN36_02885</name>
</gene>
<evidence type="ECO:0000259" key="4">
    <source>
        <dbReference type="SMART" id="SM00560"/>
    </source>
</evidence>
<name>A0A0A6P457_9GAMM</name>
<dbReference type="Pfam" id="PF15902">
    <property type="entry name" value="Sortilin-Vps10"/>
    <property type="match status" value="1"/>
</dbReference>
<keyword evidence="1" id="KW-0732">Signal</keyword>
<dbReference type="InterPro" id="IPR015943">
    <property type="entry name" value="WD40/YVTN_repeat-like_dom_sf"/>
</dbReference>
<keyword evidence="2" id="KW-0677">Repeat</keyword>
<dbReference type="InterPro" id="IPR006558">
    <property type="entry name" value="LamG-like"/>
</dbReference>
<dbReference type="PANTHER" id="PTHR43739:SF5">
    <property type="entry name" value="EXO-ALPHA-SIALIDASE"/>
    <property type="match status" value="1"/>
</dbReference>
<organism evidence="5 6">
    <name type="scientific">Candidatus Thiomargarita nelsonii</name>
    <dbReference type="NCBI Taxonomy" id="1003181"/>
    <lineage>
        <taxon>Bacteria</taxon>
        <taxon>Pseudomonadati</taxon>
        <taxon>Pseudomonadota</taxon>
        <taxon>Gammaproteobacteria</taxon>
        <taxon>Thiotrichales</taxon>
        <taxon>Thiotrichaceae</taxon>
        <taxon>Thiomargarita</taxon>
    </lineage>
</organism>
<keyword evidence="6" id="KW-1185">Reference proteome</keyword>
<dbReference type="InterPro" id="IPR052025">
    <property type="entry name" value="Xyloglucanase_GH74"/>
</dbReference>
<dbReference type="Pfam" id="PF13385">
    <property type="entry name" value="Laminin_G_3"/>
    <property type="match status" value="1"/>
</dbReference>
<protein>
    <recommendedName>
        <fullName evidence="4">LamG-like jellyroll fold domain-containing protein</fullName>
    </recommendedName>
</protein>
<dbReference type="InterPro" id="IPR031778">
    <property type="entry name" value="Sortilin_N"/>
</dbReference>
<dbReference type="Proteomes" id="UP000030428">
    <property type="component" value="Unassembled WGS sequence"/>
</dbReference>
<keyword evidence="3" id="KW-1015">Disulfide bond</keyword>
<evidence type="ECO:0000313" key="6">
    <source>
        <dbReference type="Proteomes" id="UP000030428"/>
    </source>
</evidence>
<accession>A0A0A6P457</accession>
<dbReference type="GO" id="GO:0010411">
    <property type="term" value="P:xyloglucan metabolic process"/>
    <property type="evidence" value="ECO:0007669"/>
    <property type="project" value="TreeGrafter"/>
</dbReference>
<dbReference type="PANTHER" id="PTHR43739">
    <property type="entry name" value="XYLOGLUCANASE (EUROFUNG)"/>
    <property type="match status" value="1"/>
</dbReference>
<evidence type="ECO:0000256" key="3">
    <source>
        <dbReference type="ARBA" id="ARBA00023157"/>
    </source>
</evidence>
<dbReference type="SUPFAM" id="SSF110296">
    <property type="entry name" value="Oligoxyloglucan reducing end-specific cellobiohydrolase"/>
    <property type="match status" value="2"/>
</dbReference>
<dbReference type="EMBL" id="JSZA02000008">
    <property type="protein sequence ID" value="KHD05134.2"/>
    <property type="molecule type" value="Genomic_DNA"/>
</dbReference>